<dbReference type="Proteomes" id="UP001500752">
    <property type="component" value="Unassembled WGS sequence"/>
</dbReference>
<accession>A0ABP7D6G4</accession>
<organism evidence="2 3">
    <name type="scientific">Arthrobacter ginkgonis</name>
    <dbReference type="NCBI Taxonomy" id="1630594"/>
    <lineage>
        <taxon>Bacteria</taxon>
        <taxon>Bacillati</taxon>
        <taxon>Actinomycetota</taxon>
        <taxon>Actinomycetes</taxon>
        <taxon>Micrococcales</taxon>
        <taxon>Micrococcaceae</taxon>
        <taxon>Arthrobacter</taxon>
    </lineage>
</organism>
<evidence type="ECO:0008006" key="4">
    <source>
        <dbReference type="Google" id="ProtNLM"/>
    </source>
</evidence>
<proteinExistence type="predicted"/>
<keyword evidence="3" id="KW-1185">Reference proteome</keyword>
<evidence type="ECO:0000313" key="3">
    <source>
        <dbReference type="Proteomes" id="UP001500752"/>
    </source>
</evidence>
<comment type="caution">
    <text evidence="2">The sequence shown here is derived from an EMBL/GenBank/DDBJ whole genome shotgun (WGS) entry which is preliminary data.</text>
</comment>
<protein>
    <recommendedName>
        <fullName evidence="4">DUF2158 domain-containing protein</fullName>
    </recommendedName>
</protein>
<sequence length="66" mass="7179">MENTSVRRLNEGDHVTAIEPGGTRISGRVEDTAPHLDAAWILEDGFGARHLITVQDLLEDPATPTD</sequence>
<dbReference type="EMBL" id="BAABEO010000028">
    <property type="protein sequence ID" value="GAA3700298.1"/>
    <property type="molecule type" value="Genomic_DNA"/>
</dbReference>
<dbReference type="RefSeq" id="WP_345153855.1">
    <property type="nucleotide sequence ID" value="NZ_BAABEO010000028.1"/>
</dbReference>
<feature type="region of interest" description="Disordered" evidence="1">
    <location>
        <begin position="1"/>
        <end position="28"/>
    </location>
</feature>
<gene>
    <name evidence="2" type="ORF">GCM10023081_41280</name>
</gene>
<evidence type="ECO:0000256" key="1">
    <source>
        <dbReference type="SAM" id="MobiDB-lite"/>
    </source>
</evidence>
<name>A0ABP7D6G4_9MICC</name>
<reference evidence="3" key="1">
    <citation type="journal article" date="2019" name="Int. J. Syst. Evol. Microbiol.">
        <title>The Global Catalogue of Microorganisms (GCM) 10K type strain sequencing project: providing services to taxonomists for standard genome sequencing and annotation.</title>
        <authorList>
            <consortium name="The Broad Institute Genomics Platform"/>
            <consortium name="The Broad Institute Genome Sequencing Center for Infectious Disease"/>
            <person name="Wu L."/>
            <person name="Ma J."/>
        </authorList>
    </citation>
    <scope>NUCLEOTIDE SEQUENCE [LARGE SCALE GENOMIC DNA]</scope>
    <source>
        <strain evidence="3">JCM 30742</strain>
    </source>
</reference>
<evidence type="ECO:0000313" key="2">
    <source>
        <dbReference type="EMBL" id="GAA3700298.1"/>
    </source>
</evidence>